<dbReference type="PANTHER" id="PTHR10887:SF341">
    <property type="entry name" value="NFX1-TYPE ZINC FINGER-CONTAINING PROTEIN 1"/>
    <property type="match status" value="1"/>
</dbReference>
<sequence>MASEEGGNIDELQSLSSFCKNCLLRPEFERRCLTFLTKVKVPTRWKGTTTAFKLHEDHETYRYREKLLRIFFGKKELEGFELTHNTQKQFFEELECFSNSAETHNTYFSEKRDKNNSSPTVYDLFGQDDVKLQGVVVRKTDQNAWVLVKKECVPSGKIEQKELILELQARDEDDFSTGFPLKEGDILEVTECKRGTETVLEPDVISCYHLCESEINTFLEHMLKVLQSDGSTAAVTELIISCHAAWDYTLQLSKEQCNNWIIAQNVLYIIDKICSGSAQGPMPQGVEEIVQQFAKSAFFKSILPNVVENTAKESCSSQSFKMLQNILEHVLTVSPASGRRVLPMAKVLASSLVKNSSGQSAIDFMEKLSLTIAIEVPGVHTDLEALSWRELPLLPVSEEIQRDTCTCRIETNDLPVIRKEGKYQSEEEYLNTYFTLLREECFHKLRKGISEFTNKGKCDSKDVMIYRIALKGLSTLHREYSPTTMSIELEFKLDSQERIDWGSTSWHLFGNLLCISFDESFEHPVWAMVENVKLSEGQSVISVILCGGKTNSTSEAEFITKMQEITDKDFVPFKEFLVYPEANFMKPADYIDKISSPPDWRIIFEPPPDSHVQDESSTYSLLKDYERIKCGNIKAKLDNTQIDAVGLALKNKVALIQGPPGTGKSFVGVTLVRLLLSMCVPKTFGPILVVTYKNNALDHFLEECLDSSPEASIVRVGGSSNSEKLEECLLKKVGYWWPEPLFTQKRKLIGQLQKMQDHVEEAYLNLQRSSVFNAEMFLKASSESQIKELLVKRKGNSADPAEVEKLLNERNAGGSYKSHLKGYVENALEEWLPPQDKFDQFASKMGLSGKRRKQTLSASGGSGASIKKKSKVDQEQDNPNDFREPSLVENERLSSALEYDLSVEDMKDVPAITHDSTGERKLIRIDKRSVEPFRILLDDTNVWELDEHEKMQLVYALQSLYVEKASSVFLAVSQAHVQKHQQYKMLRNNHDIDVLRESHIIGMTVTGATMRANLLAEIKPSVMIVEEAAEILEAQLVAAIPPSVQHLIMIGDHMQLRPVVQNTRLRRRNHLDLSMFERLVKCGLPLMQLGFQCRMRDEIVELLRKLDIYKELKTNNKLVRNNCLPGCVEKCMYFYYHTSYESASKDSHSKQNSHEAREITEVAEIKECFQSSNVKKLSEIKVTTIDSFQGQENDIILISLVRSNKEGKIGYLSQRNRLCVAISRARCGLYLFGNSSQLARASHSWKVIVEAMQDNDCIGRNFPFRSSVETTYGSRSEDQPGDSPSKDKGANITKSGMMTAPGCLERRLVSKSAVTNFTMFNEPRTRNDSTNWRRYYI</sequence>
<protein>
    <submittedName>
        <fullName evidence="4">NFX1-type zinc finger-containing protein 1</fullName>
    </submittedName>
</protein>
<dbReference type="InterPro" id="IPR027417">
    <property type="entry name" value="P-loop_NTPase"/>
</dbReference>
<dbReference type="GO" id="GO:0004386">
    <property type="term" value="F:helicase activity"/>
    <property type="evidence" value="ECO:0007669"/>
    <property type="project" value="InterPro"/>
</dbReference>
<dbReference type="Proteomes" id="UP001163046">
    <property type="component" value="Unassembled WGS sequence"/>
</dbReference>
<reference evidence="4" key="1">
    <citation type="submission" date="2023-01" db="EMBL/GenBank/DDBJ databases">
        <title>Genome assembly of the deep-sea coral Lophelia pertusa.</title>
        <authorList>
            <person name="Herrera S."/>
            <person name="Cordes E."/>
        </authorList>
    </citation>
    <scope>NUCLEOTIDE SEQUENCE</scope>
    <source>
        <strain evidence="4">USNM1676648</strain>
        <tissue evidence="4">Polyp</tissue>
    </source>
</reference>
<dbReference type="InterPro" id="IPR041677">
    <property type="entry name" value="DNA2/NAM7_AAA_11"/>
</dbReference>
<feature type="domain" description="DNA2/NAM7 helicase helicase" evidence="2">
    <location>
        <begin position="636"/>
        <end position="760"/>
    </location>
</feature>
<dbReference type="Pfam" id="PF13087">
    <property type="entry name" value="AAA_12"/>
    <property type="match status" value="1"/>
</dbReference>
<keyword evidence="5" id="KW-1185">Reference proteome</keyword>
<evidence type="ECO:0000259" key="2">
    <source>
        <dbReference type="Pfam" id="PF13086"/>
    </source>
</evidence>
<dbReference type="InterPro" id="IPR047187">
    <property type="entry name" value="SF1_C_Upf1"/>
</dbReference>
<dbReference type="OrthoDB" id="2423195at2759"/>
<dbReference type="InterPro" id="IPR045055">
    <property type="entry name" value="DNA2/NAM7-like"/>
</dbReference>
<feature type="domain" description="DNA2/NAM7 helicase-like C-terminal" evidence="3">
    <location>
        <begin position="1162"/>
        <end position="1235"/>
    </location>
</feature>
<dbReference type="CDD" id="cd18808">
    <property type="entry name" value="SF1_C_Upf1"/>
    <property type="match status" value="1"/>
</dbReference>
<organism evidence="4 5">
    <name type="scientific">Desmophyllum pertusum</name>
    <dbReference type="NCBI Taxonomy" id="174260"/>
    <lineage>
        <taxon>Eukaryota</taxon>
        <taxon>Metazoa</taxon>
        <taxon>Cnidaria</taxon>
        <taxon>Anthozoa</taxon>
        <taxon>Hexacorallia</taxon>
        <taxon>Scleractinia</taxon>
        <taxon>Caryophylliina</taxon>
        <taxon>Caryophylliidae</taxon>
        <taxon>Desmophyllum</taxon>
    </lineage>
</organism>
<dbReference type="GO" id="GO:0031380">
    <property type="term" value="C:nuclear RNA-directed RNA polymerase complex"/>
    <property type="evidence" value="ECO:0007669"/>
    <property type="project" value="TreeGrafter"/>
</dbReference>
<evidence type="ECO:0000313" key="5">
    <source>
        <dbReference type="Proteomes" id="UP001163046"/>
    </source>
</evidence>
<comment type="caution">
    <text evidence="4">The sequence shown here is derived from an EMBL/GenBank/DDBJ whole genome shotgun (WGS) entry which is preliminary data.</text>
</comment>
<feature type="region of interest" description="Disordered" evidence="1">
    <location>
        <begin position="1271"/>
        <end position="1297"/>
    </location>
</feature>
<evidence type="ECO:0000259" key="3">
    <source>
        <dbReference type="Pfam" id="PF13087"/>
    </source>
</evidence>
<dbReference type="Gene3D" id="3.40.50.300">
    <property type="entry name" value="P-loop containing nucleotide triphosphate hydrolases"/>
    <property type="match status" value="3"/>
</dbReference>
<proteinExistence type="predicted"/>
<dbReference type="PANTHER" id="PTHR10887">
    <property type="entry name" value="DNA2/NAM7 HELICASE FAMILY"/>
    <property type="match status" value="1"/>
</dbReference>
<accession>A0A9W9Y764</accession>
<dbReference type="InterPro" id="IPR041679">
    <property type="entry name" value="DNA2/NAM7-like_C"/>
</dbReference>
<gene>
    <name evidence="4" type="primary">ZNFX1_43</name>
    <name evidence="4" type="ORF">OS493_038557</name>
</gene>
<feature type="domain" description="DNA2/NAM7 helicase helicase" evidence="2">
    <location>
        <begin position="973"/>
        <end position="1061"/>
    </location>
</feature>
<dbReference type="EMBL" id="MU827881">
    <property type="protein sequence ID" value="KAJ7315464.1"/>
    <property type="molecule type" value="Genomic_DNA"/>
</dbReference>
<feature type="region of interest" description="Disordered" evidence="1">
    <location>
        <begin position="849"/>
        <end position="888"/>
    </location>
</feature>
<evidence type="ECO:0000256" key="1">
    <source>
        <dbReference type="SAM" id="MobiDB-lite"/>
    </source>
</evidence>
<dbReference type="SUPFAM" id="SSF52540">
    <property type="entry name" value="P-loop containing nucleoside triphosphate hydrolases"/>
    <property type="match status" value="1"/>
</dbReference>
<dbReference type="Pfam" id="PF13086">
    <property type="entry name" value="AAA_11"/>
    <property type="match status" value="2"/>
</dbReference>
<name>A0A9W9Y764_9CNID</name>
<evidence type="ECO:0000313" key="4">
    <source>
        <dbReference type="EMBL" id="KAJ7315464.1"/>
    </source>
</evidence>
<dbReference type="GO" id="GO:0031048">
    <property type="term" value="P:regulatory ncRNA-mediated heterochromatin formation"/>
    <property type="evidence" value="ECO:0007669"/>
    <property type="project" value="TreeGrafter"/>
</dbReference>